<proteinExistence type="predicted"/>
<dbReference type="Gene3D" id="3.40.50.620">
    <property type="entry name" value="HUPs"/>
    <property type="match status" value="1"/>
</dbReference>
<comment type="caution">
    <text evidence="2">The sequence shown here is derived from an EMBL/GenBank/DDBJ whole genome shotgun (WGS) entry which is preliminary data.</text>
</comment>
<gene>
    <name evidence="2" type="ORF">ACHKAR_05700</name>
</gene>
<dbReference type="Pfam" id="PF00582">
    <property type="entry name" value="Usp"/>
    <property type="match status" value="1"/>
</dbReference>
<dbReference type="CDD" id="cd00293">
    <property type="entry name" value="USP-like"/>
    <property type="match status" value="1"/>
</dbReference>
<keyword evidence="3" id="KW-1185">Reference proteome</keyword>
<dbReference type="Proteomes" id="UP001610063">
    <property type="component" value="Unassembled WGS sequence"/>
</dbReference>
<sequence length="144" mass="15786">MNLFHQILIPTDFSLAAWHAVQLGLRLIAPENSRLTLLHVFPSGPSERSGDLQLMEGLRKQMDDLCQTLERSQKKKIQPVILGGEVEGEVLKFIQANAFELIILGVNSNGVDNEPGSHISGIIAKANAPVMVMPNVINETHQVS</sequence>
<dbReference type="EMBL" id="JBIPKE010000013">
    <property type="protein sequence ID" value="MFH6982920.1"/>
    <property type="molecule type" value="Genomic_DNA"/>
</dbReference>
<evidence type="ECO:0000313" key="3">
    <source>
        <dbReference type="Proteomes" id="UP001610063"/>
    </source>
</evidence>
<dbReference type="SUPFAM" id="SSF52402">
    <property type="entry name" value="Adenine nucleotide alpha hydrolases-like"/>
    <property type="match status" value="1"/>
</dbReference>
<dbReference type="RefSeq" id="WP_395416544.1">
    <property type="nucleotide sequence ID" value="NZ_JBIPKE010000013.1"/>
</dbReference>
<accession>A0ABW7N684</accession>
<evidence type="ECO:0000313" key="2">
    <source>
        <dbReference type="EMBL" id="MFH6982920.1"/>
    </source>
</evidence>
<protein>
    <submittedName>
        <fullName evidence="2">Universal stress protein</fullName>
    </submittedName>
</protein>
<evidence type="ECO:0000259" key="1">
    <source>
        <dbReference type="Pfam" id="PF00582"/>
    </source>
</evidence>
<name>A0ABW7N684_9BACT</name>
<organism evidence="2 3">
    <name type="scientific">Marinoscillum luteum</name>
    <dbReference type="NCBI Taxonomy" id="861051"/>
    <lineage>
        <taxon>Bacteria</taxon>
        <taxon>Pseudomonadati</taxon>
        <taxon>Bacteroidota</taxon>
        <taxon>Cytophagia</taxon>
        <taxon>Cytophagales</taxon>
        <taxon>Reichenbachiellaceae</taxon>
        <taxon>Marinoscillum</taxon>
    </lineage>
</organism>
<dbReference type="InterPro" id="IPR006016">
    <property type="entry name" value="UspA"/>
</dbReference>
<feature type="domain" description="UspA" evidence="1">
    <location>
        <begin position="4"/>
        <end position="133"/>
    </location>
</feature>
<dbReference type="InterPro" id="IPR014729">
    <property type="entry name" value="Rossmann-like_a/b/a_fold"/>
</dbReference>
<reference evidence="2 3" key="1">
    <citation type="journal article" date="2013" name="Int. J. Syst. Evol. Microbiol.">
        <title>Marinoscillum luteum sp. nov., isolated from marine sediment.</title>
        <authorList>
            <person name="Cha I.T."/>
            <person name="Park S.J."/>
            <person name="Kim S.J."/>
            <person name="Kim J.G."/>
            <person name="Jung M.Y."/>
            <person name="Shin K.S."/>
            <person name="Kwon K.K."/>
            <person name="Yang S.H."/>
            <person name="Seo Y.S."/>
            <person name="Rhee S.K."/>
        </authorList>
    </citation>
    <scope>NUCLEOTIDE SEQUENCE [LARGE SCALE GENOMIC DNA]</scope>
    <source>
        <strain evidence="2 3">KCTC 23939</strain>
    </source>
</reference>